<proteinExistence type="predicted"/>
<gene>
    <name evidence="1" type="ORF">HHI36_014828</name>
</gene>
<keyword evidence="2" id="KW-1185">Reference proteome</keyword>
<comment type="caution">
    <text evidence="1">The sequence shown here is derived from an EMBL/GenBank/DDBJ whole genome shotgun (WGS) entry which is preliminary data.</text>
</comment>
<organism evidence="1 2">
    <name type="scientific">Cryptolaemus montrouzieri</name>
    <dbReference type="NCBI Taxonomy" id="559131"/>
    <lineage>
        <taxon>Eukaryota</taxon>
        <taxon>Metazoa</taxon>
        <taxon>Ecdysozoa</taxon>
        <taxon>Arthropoda</taxon>
        <taxon>Hexapoda</taxon>
        <taxon>Insecta</taxon>
        <taxon>Pterygota</taxon>
        <taxon>Neoptera</taxon>
        <taxon>Endopterygota</taxon>
        <taxon>Coleoptera</taxon>
        <taxon>Polyphaga</taxon>
        <taxon>Cucujiformia</taxon>
        <taxon>Coccinelloidea</taxon>
        <taxon>Coccinellidae</taxon>
        <taxon>Scymninae</taxon>
        <taxon>Scymnini</taxon>
        <taxon>Cryptolaemus</taxon>
    </lineage>
</organism>
<feature type="non-terminal residue" evidence="1">
    <location>
        <position position="1"/>
    </location>
</feature>
<name>A0ABD2N4R6_9CUCU</name>
<protein>
    <submittedName>
        <fullName evidence="1">Uncharacterized protein</fullName>
    </submittedName>
</protein>
<accession>A0ABD2N4R6</accession>
<reference evidence="1 2" key="1">
    <citation type="journal article" date="2021" name="BMC Biol.">
        <title>Horizontally acquired antibacterial genes associated with adaptive radiation of ladybird beetles.</title>
        <authorList>
            <person name="Li H.S."/>
            <person name="Tang X.F."/>
            <person name="Huang Y.H."/>
            <person name="Xu Z.Y."/>
            <person name="Chen M.L."/>
            <person name="Du X.Y."/>
            <person name="Qiu B.Y."/>
            <person name="Chen P.T."/>
            <person name="Zhang W."/>
            <person name="Slipinski A."/>
            <person name="Escalona H.E."/>
            <person name="Waterhouse R.M."/>
            <person name="Zwick A."/>
            <person name="Pang H."/>
        </authorList>
    </citation>
    <scope>NUCLEOTIDE SEQUENCE [LARGE SCALE GENOMIC DNA]</scope>
    <source>
        <strain evidence="1">SYSU2018</strain>
    </source>
</reference>
<dbReference type="Proteomes" id="UP001516400">
    <property type="component" value="Unassembled WGS sequence"/>
</dbReference>
<dbReference type="AlphaFoldDB" id="A0ABD2N4R6"/>
<evidence type="ECO:0000313" key="2">
    <source>
        <dbReference type="Proteomes" id="UP001516400"/>
    </source>
</evidence>
<dbReference type="EMBL" id="JABFTP020000062">
    <property type="protein sequence ID" value="KAL3273380.1"/>
    <property type="molecule type" value="Genomic_DNA"/>
</dbReference>
<sequence length="61" mass="7257">IKKTPEKDSYGLLIETKNSYKKSHKNVEPLLENSKEYKRSGKYVKRRTTKCSLLWILTKVR</sequence>
<feature type="non-terminal residue" evidence="1">
    <location>
        <position position="61"/>
    </location>
</feature>
<evidence type="ECO:0000313" key="1">
    <source>
        <dbReference type="EMBL" id="KAL3273380.1"/>
    </source>
</evidence>